<comment type="caution">
    <text evidence="2">The sequence shown here is derived from an EMBL/GenBank/DDBJ whole genome shotgun (WGS) entry which is preliminary data.</text>
</comment>
<dbReference type="EMBL" id="JACHIA010000011">
    <property type="protein sequence ID" value="MBB6071981.1"/>
    <property type="molecule type" value="Genomic_DNA"/>
</dbReference>
<dbReference type="AlphaFoldDB" id="A0A841H1M6"/>
<dbReference type="CDD" id="cd00093">
    <property type="entry name" value="HTH_XRE"/>
    <property type="match status" value="1"/>
</dbReference>
<dbReference type="PROSITE" id="PS50943">
    <property type="entry name" value="HTH_CROC1"/>
    <property type="match status" value="1"/>
</dbReference>
<dbReference type="InterPro" id="IPR001387">
    <property type="entry name" value="Cro/C1-type_HTH"/>
</dbReference>
<dbReference type="SMART" id="SM00530">
    <property type="entry name" value="HTH_XRE"/>
    <property type="match status" value="1"/>
</dbReference>
<dbReference type="RefSeq" id="WP_170035421.1">
    <property type="nucleotide sequence ID" value="NZ_JABDTL010000001.1"/>
</dbReference>
<dbReference type="GO" id="GO:0003677">
    <property type="term" value="F:DNA binding"/>
    <property type="evidence" value="ECO:0007669"/>
    <property type="project" value="UniProtKB-KW"/>
</dbReference>
<evidence type="ECO:0000313" key="3">
    <source>
        <dbReference type="Proteomes" id="UP000582837"/>
    </source>
</evidence>
<feature type="domain" description="HTH cro/C1-type" evidence="1">
    <location>
        <begin position="209"/>
        <end position="261"/>
    </location>
</feature>
<dbReference type="Pfam" id="PF13560">
    <property type="entry name" value="HTH_31"/>
    <property type="match status" value="1"/>
</dbReference>
<protein>
    <submittedName>
        <fullName evidence="2">DNA-binding Xre family transcriptional regulator</fullName>
    </submittedName>
</protein>
<keyword evidence="3" id="KW-1185">Reference proteome</keyword>
<dbReference type="InterPro" id="IPR010982">
    <property type="entry name" value="Lambda_DNA-bd_dom_sf"/>
</dbReference>
<gene>
    <name evidence="2" type="ORF">HNQ61_003641</name>
</gene>
<dbReference type="Proteomes" id="UP000582837">
    <property type="component" value="Unassembled WGS sequence"/>
</dbReference>
<reference evidence="2 3" key="1">
    <citation type="submission" date="2020-08" db="EMBL/GenBank/DDBJ databases">
        <title>Genomic Encyclopedia of Type Strains, Phase IV (KMG-IV): sequencing the most valuable type-strain genomes for metagenomic binning, comparative biology and taxonomic classification.</title>
        <authorList>
            <person name="Goeker M."/>
        </authorList>
    </citation>
    <scope>NUCLEOTIDE SEQUENCE [LARGE SCALE GENOMIC DNA]</scope>
    <source>
        <strain evidence="2 3">DSM 29007</strain>
    </source>
</reference>
<organism evidence="2 3">
    <name type="scientific">Longimicrobium terrae</name>
    <dbReference type="NCBI Taxonomy" id="1639882"/>
    <lineage>
        <taxon>Bacteria</taxon>
        <taxon>Pseudomonadati</taxon>
        <taxon>Gemmatimonadota</taxon>
        <taxon>Longimicrobiia</taxon>
        <taxon>Longimicrobiales</taxon>
        <taxon>Longimicrobiaceae</taxon>
        <taxon>Longimicrobium</taxon>
    </lineage>
</organism>
<keyword evidence="2" id="KW-0238">DNA-binding</keyword>
<dbReference type="SUPFAM" id="SSF47413">
    <property type="entry name" value="lambda repressor-like DNA-binding domains"/>
    <property type="match status" value="1"/>
</dbReference>
<name>A0A841H1M6_9BACT</name>
<dbReference type="Gene3D" id="1.10.260.40">
    <property type="entry name" value="lambda repressor-like DNA-binding domains"/>
    <property type="match status" value="1"/>
</dbReference>
<accession>A0A841H1M6</accession>
<proteinExistence type="predicted"/>
<sequence>MDDVLLLEPGSNDEVQCAAAVRRVSHPDDVRDALVGGGRRPTYWVAGPGTALKSLVDSADDMRGDHRLVLLDGVHEGREAVLRAMFRSVIVGDESSLLPVDELLCALTSPDRDRLLIGGAVDHEDGVLLLHRADLSRPPLLVPMAWFTPSGDGTAPDFARFAVVDYGTAVQLGEYEASASAILCEFDADFRRQARRDLADADESFGASLRRLRLQKGLSRADFPGISEKQIARIERGETDRPRRATLERIADRLGVAPEDIATY</sequence>
<evidence type="ECO:0000259" key="1">
    <source>
        <dbReference type="PROSITE" id="PS50943"/>
    </source>
</evidence>
<evidence type="ECO:0000313" key="2">
    <source>
        <dbReference type="EMBL" id="MBB6071981.1"/>
    </source>
</evidence>